<dbReference type="AlphaFoldDB" id="A0AAY5L9S1"/>
<sequence>MKVEFAFRLKRTFPQHTIPFLQTWSLVRVELSTVVLPWFLGARCHTSKPTPATPRAGRTATMCPTLRQPVNQSVLKFKRPQCCVNCALSPSARPYISCIVFMKTTLSFANWVGYREGRWLGRVTPSSKRCLSHGPT</sequence>
<organism evidence="1 2">
    <name type="scientific">Esox lucius</name>
    <name type="common">Northern pike</name>
    <dbReference type="NCBI Taxonomy" id="8010"/>
    <lineage>
        <taxon>Eukaryota</taxon>
        <taxon>Metazoa</taxon>
        <taxon>Chordata</taxon>
        <taxon>Craniata</taxon>
        <taxon>Vertebrata</taxon>
        <taxon>Euteleostomi</taxon>
        <taxon>Actinopterygii</taxon>
        <taxon>Neopterygii</taxon>
        <taxon>Teleostei</taxon>
        <taxon>Protacanthopterygii</taxon>
        <taxon>Esociformes</taxon>
        <taxon>Esocidae</taxon>
        <taxon>Esox</taxon>
    </lineage>
</organism>
<accession>A0AAY5L9S1</accession>
<proteinExistence type="predicted"/>
<dbReference type="Proteomes" id="UP000265140">
    <property type="component" value="Chromosome 16"/>
</dbReference>
<dbReference type="Ensembl" id="ENSELUT00000091431.1">
    <property type="protein sequence ID" value="ENSELUP00000097796.1"/>
    <property type="gene ID" value="ENSELUG00000036612.1"/>
</dbReference>
<evidence type="ECO:0000313" key="2">
    <source>
        <dbReference type="Proteomes" id="UP000265140"/>
    </source>
</evidence>
<protein>
    <submittedName>
        <fullName evidence="1">Uncharacterized protein</fullName>
    </submittedName>
</protein>
<reference evidence="1" key="2">
    <citation type="submission" date="2025-08" db="UniProtKB">
        <authorList>
            <consortium name="Ensembl"/>
        </authorList>
    </citation>
    <scope>IDENTIFICATION</scope>
</reference>
<name>A0AAY5L9S1_ESOLU</name>
<reference evidence="1 2" key="1">
    <citation type="submission" date="2020-02" db="EMBL/GenBank/DDBJ databases">
        <title>Esox lucius (northern pike) genome, fEsoLuc1, primary haplotype.</title>
        <authorList>
            <person name="Myers G."/>
            <person name="Karagic N."/>
            <person name="Meyer A."/>
            <person name="Pippel M."/>
            <person name="Reichard M."/>
            <person name="Winkler S."/>
            <person name="Tracey A."/>
            <person name="Sims Y."/>
            <person name="Howe K."/>
            <person name="Rhie A."/>
            <person name="Formenti G."/>
            <person name="Durbin R."/>
            <person name="Fedrigo O."/>
            <person name="Jarvis E.D."/>
        </authorList>
    </citation>
    <scope>NUCLEOTIDE SEQUENCE [LARGE SCALE GENOMIC DNA]</scope>
</reference>
<evidence type="ECO:0000313" key="1">
    <source>
        <dbReference type="Ensembl" id="ENSELUP00000097796.1"/>
    </source>
</evidence>
<keyword evidence="2" id="KW-1185">Reference proteome</keyword>
<reference evidence="1" key="3">
    <citation type="submission" date="2025-09" db="UniProtKB">
        <authorList>
            <consortium name="Ensembl"/>
        </authorList>
    </citation>
    <scope>IDENTIFICATION</scope>
</reference>